<dbReference type="AlphaFoldDB" id="A0A0M0JL46"/>
<keyword evidence="2" id="KW-0408">Iron</keyword>
<dbReference type="InterPro" id="IPR007872">
    <property type="entry name" value="DPH_MB_dom"/>
</dbReference>
<accession>A0A0M0JL46</accession>
<dbReference type="Pfam" id="PF05207">
    <property type="entry name" value="Zn_ribbon_CSL"/>
    <property type="match status" value="1"/>
</dbReference>
<protein>
    <recommendedName>
        <fullName evidence="3">DPH-type MB domain-containing protein</fullName>
    </recommendedName>
</protein>
<dbReference type="Gene3D" id="3.10.660.10">
    <property type="entry name" value="DPH Zinc finger"/>
    <property type="match status" value="1"/>
</dbReference>
<feature type="domain" description="DPH-type MB" evidence="3">
    <location>
        <begin position="71"/>
        <end position="107"/>
    </location>
</feature>
<reference evidence="5" key="1">
    <citation type="journal article" date="2015" name="PLoS Genet.">
        <title>Genome Sequence and Transcriptome Analyses of Chrysochromulina tobin: Metabolic Tools for Enhanced Algal Fitness in the Prominent Order Prymnesiales (Haptophyceae).</title>
        <authorList>
            <person name="Hovde B.T."/>
            <person name="Deodato C.R."/>
            <person name="Hunsperger H.M."/>
            <person name="Ryken S.A."/>
            <person name="Yost W."/>
            <person name="Jha R.K."/>
            <person name="Patterson J."/>
            <person name="Monnat R.J. Jr."/>
            <person name="Barlow S.B."/>
            <person name="Starkenburg S.R."/>
            <person name="Cattolico R.A."/>
        </authorList>
    </citation>
    <scope>NUCLEOTIDE SEQUENCE</scope>
    <source>
        <strain evidence="5">CCMP291</strain>
    </source>
</reference>
<evidence type="ECO:0000256" key="1">
    <source>
        <dbReference type="ARBA" id="ARBA00022723"/>
    </source>
</evidence>
<dbReference type="Proteomes" id="UP000037460">
    <property type="component" value="Unassembled WGS sequence"/>
</dbReference>
<name>A0A0M0JL46_9EUKA</name>
<evidence type="ECO:0000259" key="3">
    <source>
        <dbReference type="PROSITE" id="PS51074"/>
    </source>
</evidence>
<evidence type="ECO:0000256" key="2">
    <source>
        <dbReference type="ARBA" id="ARBA00023004"/>
    </source>
</evidence>
<evidence type="ECO:0000313" key="4">
    <source>
        <dbReference type="EMBL" id="KOO27037.1"/>
    </source>
</evidence>
<dbReference type="GO" id="GO:0046872">
    <property type="term" value="F:metal ion binding"/>
    <property type="evidence" value="ECO:0007669"/>
    <property type="project" value="UniProtKB-KW"/>
</dbReference>
<dbReference type="InterPro" id="IPR036671">
    <property type="entry name" value="DPH_MB_sf"/>
</dbReference>
<dbReference type="EMBL" id="JWZX01002772">
    <property type="protein sequence ID" value="KOO27037.1"/>
    <property type="molecule type" value="Genomic_DNA"/>
</dbReference>
<dbReference type="OrthoDB" id="445556at2759"/>
<dbReference type="PROSITE" id="PS51074">
    <property type="entry name" value="DPH_MB"/>
    <property type="match status" value="1"/>
</dbReference>
<keyword evidence="1" id="KW-0479">Metal-binding</keyword>
<organism evidence="4 5">
    <name type="scientific">Chrysochromulina tobinii</name>
    <dbReference type="NCBI Taxonomy" id="1460289"/>
    <lineage>
        <taxon>Eukaryota</taxon>
        <taxon>Haptista</taxon>
        <taxon>Haptophyta</taxon>
        <taxon>Prymnesiophyceae</taxon>
        <taxon>Prymnesiales</taxon>
        <taxon>Chrysochromulinaceae</taxon>
        <taxon>Chrysochromulina</taxon>
    </lineage>
</organism>
<comment type="caution">
    <text evidence="4">The sequence shown here is derived from an EMBL/GenBank/DDBJ whole genome shotgun (WGS) entry which is preliminary data.</text>
</comment>
<dbReference type="SUPFAM" id="SSF144217">
    <property type="entry name" value="CSL zinc finger"/>
    <property type="match status" value="1"/>
</dbReference>
<evidence type="ECO:0000313" key="5">
    <source>
        <dbReference type="Proteomes" id="UP000037460"/>
    </source>
</evidence>
<proteinExistence type="predicted"/>
<keyword evidence="5" id="KW-1185">Reference proteome</keyword>
<sequence>MTYAEEEAAQEEAAEWAVEWGAKAAAEAETEAAEVAEVVAPAANTIEARSAQRGDSAKRRMTGVMTGVWRYECRCGDEFVLREAQLAAGIDVLQCKSCSYSLRPLYCRVDDG</sequence>
<gene>
    <name evidence="4" type="ORF">Ctob_002852</name>
</gene>